<dbReference type="AlphaFoldDB" id="A0A1U7HGS3"/>
<dbReference type="InterPro" id="IPR038726">
    <property type="entry name" value="PDDEXK_AddAB-type"/>
</dbReference>
<keyword evidence="2" id="KW-0067">ATP-binding</keyword>
<evidence type="ECO:0000256" key="2">
    <source>
        <dbReference type="ARBA" id="ARBA00022806"/>
    </source>
</evidence>
<keyword evidence="2" id="KW-0547">Nucleotide-binding</keyword>
<protein>
    <submittedName>
        <fullName evidence="5">PD-(D/E)XK nuclease superfamily protein</fullName>
    </submittedName>
</protein>
<evidence type="ECO:0000256" key="3">
    <source>
        <dbReference type="ARBA" id="ARBA00023204"/>
    </source>
</evidence>
<evidence type="ECO:0000259" key="4">
    <source>
        <dbReference type="Pfam" id="PF12705"/>
    </source>
</evidence>
<evidence type="ECO:0000256" key="1">
    <source>
        <dbReference type="ARBA" id="ARBA00022763"/>
    </source>
</evidence>
<keyword evidence="6" id="KW-1185">Reference proteome</keyword>
<dbReference type="Gene3D" id="3.90.320.10">
    <property type="match status" value="1"/>
</dbReference>
<dbReference type="Proteomes" id="UP000186868">
    <property type="component" value="Unassembled WGS sequence"/>
</dbReference>
<sequence>MTNDLIRLSQAQLNLLETCPPQFQRLYLEQLGSPLSPQQQEKQTWGSQFHLLMQQKELGLSIESLIAQDEQLQHSITALMNAAPEIWQSESGSWREAEHCRTLSFQGYLLTVVYDLLMGDRAKAKIVDWKTYFFPENRAKLAKNWQTRLYLYVLAETTDYLPEQISMTYWFVKLPTQPQSLTFVYNSVQHEKNRQDLTRLLTQLDRWLDNYSNTGTSFPHLSNCQESCPYYQSLLESGAFLDSDRKAIEKDWIAFIDEIEEISI</sequence>
<comment type="caution">
    <text evidence="5">The sequence shown here is derived from an EMBL/GenBank/DDBJ whole genome shotgun (WGS) entry which is preliminary data.</text>
</comment>
<dbReference type="InterPro" id="IPR011604">
    <property type="entry name" value="PDDEXK-like_dom_sf"/>
</dbReference>
<name>A0A1U7HGS3_9CYAN</name>
<dbReference type="GO" id="GO:0006281">
    <property type="term" value="P:DNA repair"/>
    <property type="evidence" value="ECO:0007669"/>
    <property type="project" value="UniProtKB-KW"/>
</dbReference>
<dbReference type="GO" id="GO:0004386">
    <property type="term" value="F:helicase activity"/>
    <property type="evidence" value="ECO:0007669"/>
    <property type="project" value="UniProtKB-KW"/>
</dbReference>
<keyword evidence="2" id="KW-0347">Helicase</keyword>
<proteinExistence type="predicted"/>
<keyword evidence="3" id="KW-0234">DNA repair</keyword>
<keyword evidence="2" id="KW-0378">Hydrolase</keyword>
<evidence type="ECO:0000313" key="6">
    <source>
        <dbReference type="Proteomes" id="UP000186868"/>
    </source>
</evidence>
<keyword evidence="1" id="KW-0227">DNA damage</keyword>
<evidence type="ECO:0000313" key="5">
    <source>
        <dbReference type="EMBL" id="OKH22786.1"/>
    </source>
</evidence>
<dbReference type="Pfam" id="PF12705">
    <property type="entry name" value="PDDEXK_1"/>
    <property type="match status" value="1"/>
</dbReference>
<dbReference type="OrthoDB" id="450180at2"/>
<dbReference type="EMBL" id="MRCB01000012">
    <property type="protein sequence ID" value="OKH22786.1"/>
    <property type="molecule type" value="Genomic_DNA"/>
</dbReference>
<feature type="domain" description="PD-(D/E)XK endonuclease-like" evidence="4">
    <location>
        <begin position="7"/>
        <end position="230"/>
    </location>
</feature>
<reference evidence="5 6" key="1">
    <citation type="submission" date="2016-11" db="EMBL/GenBank/DDBJ databases">
        <title>Draft Genome Sequences of Nine Cyanobacterial Strains from Diverse Habitats.</title>
        <authorList>
            <person name="Zhu T."/>
            <person name="Hou S."/>
            <person name="Lu X."/>
            <person name="Hess W.R."/>
        </authorList>
    </citation>
    <scope>NUCLEOTIDE SEQUENCE [LARGE SCALE GENOMIC DNA]</scope>
    <source>
        <strain evidence="5 6">NIES-593</strain>
    </source>
</reference>
<dbReference type="RefSeq" id="WP_073599753.1">
    <property type="nucleotide sequence ID" value="NZ_MRCB01000012.1"/>
</dbReference>
<dbReference type="STRING" id="1921803.NIES593_11725"/>
<accession>A0A1U7HGS3</accession>
<gene>
    <name evidence="5" type="ORF">NIES593_11725</name>
</gene>
<organism evidence="5 6">
    <name type="scientific">Hydrococcus rivularis NIES-593</name>
    <dbReference type="NCBI Taxonomy" id="1921803"/>
    <lineage>
        <taxon>Bacteria</taxon>
        <taxon>Bacillati</taxon>
        <taxon>Cyanobacteriota</taxon>
        <taxon>Cyanophyceae</taxon>
        <taxon>Pleurocapsales</taxon>
        <taxon>Hydrococcaceae</taxon>
        <taxon>Hydrococcus</taxon>
    </lineage>
</organism>